<dbReference type="Proteomes" id="UP000030701">
    <property type="component" value="Unassembled WGS sequence"/>
</dbReference>
<dbReference type="AlphaFoldDB" id="X0L317"/>
<dbReference type="OrthoDB" id="5402033at2759"/>
<organism evidence="1">
    <name type="scientific">Fusarium oxysporum f. sp. vasinfectum 25433</name>
    <dbReference type="NCBI Taxonomy" id="1089449"/>
    <lineage>
        <taxon>Eukaryota</taxon>
        <taxon>Fungi</taxon>
        <taxon>Dikarya</taxon>
        <taxon>Ascomycota</taxon>
        <taxon>Pezizomycotina</taxon>
        <taxon>Sordariomycetes</taxon>
        <taxon>Hypocreomycetidae</taxon>
        <taxon>Hypocreales</taxon>
        <taxon>Nectriaceae</taxon>
        <taxon>Fusarium</taxon>
        <taxon>Fusarium oxysporum species complex</taxon>
    </lineage>
</organism>
<proteinExistence type="predicted"/>
<sequence length="39" mass="4533">MFHIPGACDADCAQRYRDELKTRGDIFEQVRVAENAYEN</sequence>
<dbReference type="HOGENOM" id="CLU_3320084_0_0_1"/>
<protein>
    <submittedName>
        <fullName evidence="1">Uncharacterized protein</fullName>
    </submittedName>
</protein>
<reference evidence="1" key="2">
    <citation type="submission" date="2012-05" db="EMBL/GenBank/DDBJ databases">
        <title>The Genome Annotation of Fusarium oxysporum Cotton.</title>
        <authorList>
            <consortium name="The Broad Institute Genomics Platform"/>
            <person name="Ma L.-J."/>
            <person name="Corby-Kistler H."/>
            <person name="Broz K."/>
            <person name="Gale L.R."/>
            <person name="Jonkers W."/>
            <person name="O'Donnell K."/>
            <person name="Ploetz R."/>
            <person name="Steinberg C."/>
            <person name="Schwartz D.C."/>
            <person name="VanEtten H."/>
            <person name="Zhou S."/>
            <person name="Young S.K."/>
            <person name="Zeng Q."/>
            <person name="Gargeya S."/>
            <person name="Fitzgerald M."/>
            <person name="Abouelleil A."/>
            <person name="Alvarado L."/>
            <person name="Chapman S.B."/>
            <person name="Gainer-Dewar J."/>
            <person name="Goldberg J."/>
            <person name="Griggs A."/>
            <person name="Gujja S."/>
            <person name="Hansen M."/>
            <person name="Howarth C."/>
            <person name="Imamovic A."/>
            <person name="Ireland A."/>
            <person name="Larimer J."/>
            <person name="McCowan C."/>
            <person name="Murphy C."/>
            <person name="Pearson M."/>
            <person name="Poon T.W."/>
            <person name="Priest M."/>
            <person name="Roberts A."/>
            <person name="Saif S."/>
            <person name="Shea T."/>
            <person name="Sykes S."/>
            <person name="Wortman J."/>
            <person name="Nusbaum C."/>
            <person name="Birren B."/>
        </authorList>
    </citation>
    <scope>NUCLEOTIDE SEQUENCE</scope>
    <source>
        <strain evidence="1">25433</strain>
    </source>
</reference>
<accession>X0L317</accession>
<name>X0L317_FUSOX</name>
<reference evidence="1" key="1">
    <citation type="submission" date="2011-11" db="EMBL/GenBank/DDBJ databases">
        <title>The Genome Sequence of Fusarium oxysporum Cotton.</title>
        <authorList>
            <consortium name="The Broad Institute Genome Sequencing Platform"/>
            <person name="Ma L.-J."/>
            <person name="Gale L.R."/>
            <person name="Schwartz D.C."/>
            <person name="Zhou S."/>
            <person name="Corby-Kistler H."/>
            <person name="Young S.K."/>
            <person name="Zeng Q."/>
            <person name="Gargeya S."/>
            <person name="Fitzgerald M."/>
            <person name="Haas B."/>
            <person name="Abouelleil A."/>
            <person name="Alvarado L."/>
            <person name="Arachchi H.M."/>
            <person name="Berlin A."/>
            <person name="Brown A."/>
            <person name="Chapman S.B."/>
            <person name="Chen Z."/>
            <person name="Dunbar C."/>
            <person name="Freedman E."/>
            <person name="Gearin G."/>
            <person name="Goldberg J."/>
            <person name="Griggs A."/>
            <person name="Gujja S."/>
            <person name="Heiman D."/>
            <person name="Howarth C."/>
            <person name="Larson L."/>
            <person name="Lui A."/>
            <person name="MacDonald P.J.P."/>
            <person name="Montmayeur A."/>
            <person name="Murphy C."/>
            <person name="Neiman D."/>
            <person name="Pearson M."/>
            <person name="Priest M."/>
            <person name="Roberts A."/>
            <person name="Saif S."/>
            <person name="Shea T."/>
            <person name="Shenoy N."/>
            <person name="Sisk P."/>
            <person name="Stolte C."/>
            <person name="Sykes S."/>
            <person name="Wortman J."/>
            <person name="Nusbaum C."/>
            <person name="Birren B."/>
        </authorList>
    </citation>
    <scope>NUCLEOTIDE SEQUENCE [LARGE SCALE GENOMIC DNA]</scope>
    <source>
        <strain evidence="1">25433</strain>
    </source>
</reference>
<evidence type="ECO:0000313" key="1">
    <source>
        <dbReference type="EMBL" id="EXM15457.1"/>
    </source>
</evidence>
<gene>
    <name evidence="1" type="ORF">FOTG_16193</name>
</gene>
<dbReference type="EMBL" id="JH658020">
    <property type="protein sequence ID" value="EXM15457.1"/>
    <property type="molecule type" value="Genomic_DNA"/>
</dbReference>